<dbReference type="Proteomes" id="UP000469011">
    <property type="component" value="Unassembled WGS sequence"/>
</dbReference>
<keyword evidence="3" id="KW-1185">Reference proteome</keyword>
<protein>
    <submittedName>
        <fullName evidence="2">Isochorismatase family protein</fullName>
    </submittedName>
</protein>
<reference evidence="2 3" key="1">
    <citation type="submission" date="2020-01" db="EMBL/GenBank/DDBJ databases">
        <title>Jiella pacifica sp. nov.</title>
        <authorList>
            <person name="Xue Z."/>
            <person name="Zhu S."/>
            <person name="Chen J."/>
            <person name="Yang J."/>
        </authorList>
    </citation>
    <scope>NUCLEOTIDE SEQUENCE [LARGE SCALE GENOMIC DNA]</scope>
    <source>
        <strain evidence="2 3">40Bstr34</strain>
    </source>
</reference>
<sequence>MPILDASASTLLVVDFQARLMPVIEGADAAIGNARRLLDAAAKLEVPCVFTEQNPAGLGGTVEALSAPGAVLPKMTFDATGSLGMLDHAPEDRAVVVAGCEAHVCVLQTVLGLLEAGRTVYVVRDAIGSRRIENKEAAVRRMERHGAEIVTTEMVVFEWLGTCKHPRFREVVALIK</sequence>
<dbReference type="PANTHER" id="PTHR14119">
    <property type="entry name" value="HYDROLASE"/>
    <property type="match status" value="1"/>
</dbReference>
<evidence type="ECO:0000313" key="2">
    <source>
        <dbReference type="EMBL" id="NDW07719.1"/>
    </source>
</evidence>
<organism evidence="2 3">
    <name type="scientific">Jiella pacifica</name>
    <dbReference type="NCBI Taxonomy" id="2696469"/>
    <lineage>
        <taxon>Bacteria</taxon>
        <taxon>Pseudomonadati</taxon>
        <taxon>Pseudomonadota</taxon>
        <taxon>Alphaproteobacteria</taxon>
        <taxon>Hyphomicrobiales</taxon>
        <taxon>Aurantimonadaceae</taxon>
        <taxon>Jiella</taxon>
    </lineage>
</organism>
<name>A0A6N9TDH0_9HYPH</name>
<dbReference type="AlphaFoldDB" id="A0A6N9TDH0"/>
<evidence type="ECO:0000259" key="1">
    <source>
        <dbReference type="Pfam" id="PF00857"/>
    </source>
</evidence>
<dbReference type="Pfam" id="PF00857">
    <property type="entry name" value="Isochorismatase"/>
    <property type="match status" value="1"/>
</dbReference>
<evidence type="ECO:0000313" key="3">
    <source>
        <dbReference type="Proteomes" id="UP000469011"/>
    </source>
</evidence>
<dbReference type="Gene3D" id="3.40.50.850">
    <property type="entry name" value="Isochorismatase-like"/>
    <property type="match status" value="1"/>
</dbReference>
<dbReference type="RefSeq" id="WP_163466172.1">
    <property type="nucleotide sequence ID" value="NZ_JAAAMG010000036.1"/>
</dbReference>
<accession>A0A6N9TDH0</accession>
<gene>
    <name evidence="2" type="ORF">GTK09_25240</name>
</gene>
<dbReference type="EMBL" id="JAAAMG010000036">
    <property type="protein sequence ID" value="NDW07719.1"/>
    <property type="molecule type" value="Genomic_DNA"/>
</dbReference>
<dbReference type="InterPro" id="IPR000868">
    <property type="entry name" value="Isochorismatase-like_dom"/>
</dbReference>
<dbReference type="InterPro" id="IPR050993">
    <property type="entry name" value="Isochorismatase_domain"/>
</dbReference>
<dbReference type="SUPFAM" id="SSF52499">
    <property type="entry name" value="Isochorismatase-like hydrolases"/>
    <property type="match status" value="1"/>
</dbReference>
<proteinExistence type="predicted"/>
<dbReference type="InterPro" id="IPR036380">
    <property type="entry name" value="Isochorismatase-like_sf"/>
</dbReference>
<comment type="caution">
    <text evidence="2">The sequence shown here is derived from an EMBL/GenBank/DDBJ whole genome shotgun (WGS) entry which is preliminary data.</text>
</comment>
<feature type="domain" description="Isochorismatase-like" evidence="1">
    <location>
        <begin position="10"/>
        <end position="153"/>
    </location>
</feature>
<dbReference type="PANTHER" id="PTHR14119:SF3">
    <property type="entry name" value="ISOCHORISMATASE DOMAIN-CONTAINING PROTEIN 2"/>
    <property type="match status" value="1"/>
</dbReference>